<dbReference type="InterPro" id="IPR001811">
    <property type="entry name" value="Chemokine_IL8-like_dom"/>
</dbReference>
<dbReference type="GO" id="GO:0008009">
    <property type="term" value="F:chemokine activity"/>
    <property type="evidence" value="ECO:0007669"/>
    <property type="project" value="InterPro"/>
</dbReference>
<protein>
    <recommendedName>
        <fullName evidence="3">Chemokine interleukin-8-like domain-containing protein</fullName>
    </recommendedName>
</protein>
<dbReference type="InterPro" id="IPR036048">
    <property type="entry name" value="Interleukin_8-like_sf"/>
</dbReference>
<dbReference type="Pfam" id="PF00048">
    <property type="entry name" value="IL8"/>
    <property type="match status" value="1"/>
</dbReference>
<evidence type="ECO:0000259" key="3">
    <source>
        <dbReference type="Pfam" id="PF00048"/>
    </source>
</evidence>
<sequence length="94" mass="10387">MFFKVLTVAALVLVVLQSIDSVDGHFPTGKNRLCCVETTKKNISSQILGNTYSKQLARYRCVEAILFNTAKGIICVDPNAPWVPAQIAKMTEEK</sequence>
<organism evidence="4">
    <name type="scientific">Nothobranchius korthausae</name>
    <dbReference type="NCBI Taxonomy" id="1143690"/>
    <lineage>
        <taxon>Eukaryota</taxon>
        <taxon>Metazoa</taxon>
        <taxon>Chordata</taxon>
        <taxon>Craniata</taxon>
        <taxon>Vertebrata</taxon>
        <taxon>Euteleostomi</taxon>
        <taxon>Actinopterygii</taxon>
        <taxon>Neopterygii</taxon>
        <taxon>Teleostei</taxon>
        <taxon>Neoteleostei</taxon>
        <taxon>Acanthomorphata</taxon>
        <taxon>Ovalentaria</taxon>
        <taxon>Atherinomorphae</taxon>
        <taxon>Cyprinodontiformes</taxon>
        <taxon>Nothobranchiidae</taxon>
        <taxon>Nothobranchius</taxon>
    </lineage>
</organism>
<evidence type="ECO:0000256" key="2">
    <source>
        <dbReference type="SAM" id="SignalP"/>
    </source>
</evidence>
<dbReference type="Gene3D" id="2.40.50.40">
    <property type="match status" value="1"/>
</dbReference>
<keyword evidence="1" id="KW-0202">Cytokine</keyword>
<evidence type="ECO:0000313" key="4">
    <source>
        <dbReference type="EMBL" id="SBQ55764.1"/>
    </source>
</evidence>
<dbReference type="GO" id="GO:0006955">
    <property type="term" value="P:immune response"/>
    <property type="evidence" value="ECO:0007669"/>
    <property type="project" value="InterPro"/>
</dbReference>
<feature type="chain" id="PRO_5008369842" description="Chemokine interleukin-8-like domain-containing protein" evidence="2">
    <location>
        <begin position="25"/>
        <end position="94"/>
    </location>
</feature>
<dbReference type="EMBL" id="HAEB01009237">
    <property type="protein sequence ID" value="SBQ55764.1"/>
    <property type="molecule type" value="Transcribed_RNA"/>
</dbReference>
<reference evidence="4" key="1">
    <citation type="submission" date="2016-05" db="EMBL/GenBank/DDBJ databases">
        <authorList>
            <person name="Lavstsen T."/>
            <person name="Jespersen J.S."/>
        </authorList>
    </citation>
    <scope>NUCLEOTIDE SEQUENCE</scope>
    <source>
        <tissue evidence="4">Brain</tissue>
    </source>
</reference>
<keyword evidence="2" id="KW-0732">Signal</keyword>
<evidence type="ECO:0000256" key="1">
    <source>
        <dbReference type="ARBA" id="ARBA00022514"/>
    </source>
</evidence>
<accession>A0A1A8FC98</accession>
<name>A0A1A8FC98_9TELE</name>
<reference evidence="4" key="2">
    <citation type="submission" date="2016-06" db="EMBL/GenBank/DDBJ databases">
        <title>The genome of a short-lived fish provides insights into sex chromosome evolution and the genetic control of aging.</title>
        <authorList>
            <person name="Reichwald K."/>
            <person name="Felder M."/>
            <person name="Petzold A."/>
            <person name="Koch P."/>
            <person name="Groth M."/>
            <person name="Platzer M."/>
        </authorList>
    </citation>
    <scope>NUCLEOTIDE SEQUENCE</scope>
    <source>
        <tissue evidence="4">Brain</tissue>
    </source>
</reference>
<gene>
    <name evidence="4" type="primary">Nfu_g_1_011497</name>
</gene>
<proteinExistence type="predicted"/>
<dbReference type="AlphaFoldDB" id="A0A1A8FC98"/>
<feature type="signal peptide" evidence="2">
    <location>
        <begin position="1"/>
        <end position="24"/>
    </location>
</feature>
<dbReference type="GO" id="GO:0005615">
    <property type="term" value="C:extracellular space"/>
    <property type="evidence" value="ECO:0007669"/>
    <property type="project" value="UniProtKB-KW"/>
</dbReference>
<feature type="domain" description="Chemokine interleukin-8-like" evidence="3">
    <location>
        <begin position="34"/>
        <end position="86"/>
    </location>
</feature>
<dbReference type="SUPFAM" id="SSF54117">
    <property type="entry name" value="Interleukin 8-like chemokines"/>
    <property type="match status" value="1"/>
</dbReference>